<dbReference type="EMBL" id="CP109967">
    <property type="protein sequence ID" value="WAJ72435.1"/>
    <property type="molecule type" value="Genomic_DNA"/>
</dbReference>
<evidence type="ECO:0000256" key="1">
    <source>
        <dbReference type="ARBA" id="ARBA00022801"/>
    </source>
</evidence>
<name>A0ABY7ASZ4_9ALTE</name>
<dbReference type="InterPro" id="IPR001375">
    <property type="entry name" value="Peptidase_S9_cat"/>
</dbReference>
<keyword evidence="5" id="KW-1185">Reference proteome</keyword>
<dbReference type="Proteomes" id="UP001163726">
    <property type="component" value="Plasmid pCadTS8_2"/>
</dbReference>
<protein>
    <submittedName>
        <fullName evidence="4">Prolyl oligopeptidase family serine peptidase</fullName>
    </submittedName>
</protein>
<keyword evidence="4" id="KW-0614">Plasmid</keyword>
<evidence type="ECO:0000313" key="4">
    <source>
        <dbReference type="EMBL" id="WAJ72435.1"/>
    </source>
</evidence>
<organism evidence="4 5">
    <name type="scientific">Catenovulum adriaticum</name>
    <dbReference type="NCBI Taxonomy" id="2984846"/>
    <lineage>
        <taxon>Bacteria</taxon>
        <taxon>Pseudomonadati</taxon>
        <taxon>Pseudomonadota</taxon>
        <taxon>Gammaproteobacteria</taxon>
        <taxon>Alteromonadales</taxon>
        <taxon>Alteromonadaceae</taxon>
        <taxon>Catenovulum</taxon>
    </lineage>
</organism>
<sequence>MSNMFLLTLLLALFSVDVSAQHKLLSVESLFVKPTFGYAQLNSLGNKIAVYGYEKGDLRIKLLDLHQGDEQLIFAAKKNENVHVKTLFWLDDNIFYFETRHKNNTANQFNKWLVEMNNLTQDFSLRRINSNGYVIDPLPNEAKKLWYATYKGRRSKLKIYKTDYRALLRDNFSNEVEFESTLTDANDYKTDANHQIRFSHTYDEEKDEVTYRYLDADKKWQSLKTLDPLENEFTPIGFLKNGKLAVITNLNSDLKSVYEFDVNTQQLGKVLYQHPNYDIESAQLDEKGSSVLSASYFEQGKWQTEYFDEKFHYYKKLIQQTFADQQFYFMSHNQARDRFIFKVFSSDQVGQIYFFDAQTKQAMYLGSENNYIQNVKFSPTKTIKVETSDKQLIEAMLTRPQLEADNHVLLVMPHGGPVGVRDWKYFNPEVQYLVNRGYSVLQVNYRGSDGYGKKFLDEGRGEFGKTIERDINTAVKQVTSTSNYQHICAIGASYGGYSAVMLSILHPSVYQCVIARFGVFDLPLIFSDRNSKLDEKVTKRWARVVGKNDEKLLAHSPVYLSNKIQNPVLITAGRLDKQASFEHSNRLKYVLKMHKADVESVYYKWSGHGHSQLLAQQHELAYIDDFIRRKLNLPPPIGEYSSDIQAREALLIKAGLADPDLVFIPNNRAP</sequence>
<evidence type="ECO:0000259" key="3">
    <source>
        <dbReference type="Pfam" id="PF00326"/>
    </source>
</evidence>
<accession>A0ABY7ASZ4</accession>
<evidence type="ECO:0000256" key="2">
    <source>
        <dbReference type="SAM" id="SignalP"/>
    </source>
</evidence>
<feature type="chain" id="PRO_5047234135" evidence="2">
    <location>
        <begin position="21"/>
        <end position="670"/>
    </location>
</feature>
<geneLocation type="plasmid" evidence="4 5">
    <name>pCadTS8_2</name>
</geneLocation>
<dbReference type="PANTHER" id="PTHR42776">
    <property type="entry name" value="SERINE PEPTIDASE S9 FAMILY MEMBER"/>
    <property type="match status" value="1"/>
</dbReference>
<dbReference type="SUPFAM" id="SSF53474">
    <property type="entry name" value="alpha/beta-Hydrolases"/>
    <property type="match status" value="1"/>
</dbReference>
<feature type="domain" description="Peptidase S9 prolyl oligopeptidase catalytic" evidence="3">
    <location>
        <begin position="426"/>
        <end position="632"/>
    </location>
</feature>
<gene>
    <name evidence="4" type="ORF">OLW01_17040</name>
</gene>
<dbReference type="PANTHER" id="PTHR42776:SF27">
    <property type="entry name" value="DIPEPTIDYL PEPTIDASE FAMILY MEMBER 6"/>
    <property type="match status" value="1"/>
</dbReference>
<dbReference type="RefSeq" id="WP_268077236.1">
    <property type="nucleotide sequence ID" value="NZ_CP109967.1"/>
</dbReference>
<reference evidence="4" key="1">
    <citation type="submission" date="2022-10" db="EMBL/GenBank/DDBJ databases">
        <title>Catenovulum adriacola sp. nov. isolated in the Harbour of Susak.</title>
        <authorList>
            <person name="Schoch T."/>
            <person name="Reich S.J."/>
            <person name="Stoeferle S."/>
            <person name="Flaiz M."/>
            <person name="Kazda M."/>
            <person name="Riedel C.U."/>
            <person name="Duerre P."/>
        </authorList>
    </citation>
    <scope>NUCLEOTIDE SEQUENCE</scope>
    <source>
        <strain evidence="4">TS8</strain>
        <plasmid evidence="4">pCadTS8_2</plasmid>
    </source>
</reference>
<evidence type="ECO:0000313" key="5">
    <source>
        <dbReference type="Proteomes" id="UP001163726"/>
    </source>
</evidence>
<feature type="signal peptide" evidence="2">
    <location>
        <begin position="1"/>
        <end position="20"/>
    </location>
</feature>
<dbReference type="Pfam" id="PF00326">
    <property type="entry name" value="Peptidase_S9"/>
    <property type="match status" value="1"/>
</dbReference>
<dbReference type="SUPFAM" id="SSF69322">
    <property type="entry name" value="Tricorn protease domain 2"/>
    <property type="match status" value="1"/>
</dbReference>
<keyword evidence="2" id="KW-0732">Signal</keyword>
<dbReference type="InterPro" id="IPR029058">
    <property type="entry name" value="AB_hydrolase_fold"/>
</dbReference>
<dbReference type="Gene3D" id="3.40.50.1820">
    <property type="entry name" value="alpha/beta hydrolase"/>
    <property type="match status" value="1"/>
</dbReference>
<proteinExistence type="predicted"/>
<keyword evidence="1" id="KW-0378">Hydrolase</keyword>